<evidence type="ECO:0000313" key="5">
    <source>
        <dbReference type="EMBL" id="KAL2864884.1"/>
    </source>
</evidence>
<feature type="domain" description="C2" evidence="2">
    <location>
        <begin position="897"/>
        <end position="1015"/>
    </location>
</feature>
<proteinExistence type="predicted"/>
<dbReference type="PROSITE" id="PS51259">
    <property type="entry name" value="MHD2"/>
    <property type="match status" value="1"/>
</dbReference>
<dbReference type="Gene3D" id="1.20.58.1100">
    <property type="match status" value="1"/>
</dbReference>
<comment type="caution">
    <text evidence="5">The sequence shown here is derived from an EMBL/GenBank/DDBJ whole genome shotgun (WGS) entry which is preliminary data.</text>
</comment>
<dbReference type="EMBL" id="JBFXLQ010000036">
    <property type="protein sequence ID" value="KAL2864884.1"/>
    <property type="molecule type" value="Genomic_DNA"/>
</dbReference>
<name>A0ABR4LL88_9EURO</name>
<dbReference type="PROSITE" id="PS50004">
    <property type="entry name" value="C2"/>
    <property type="match status" value="1"/>
</dbReference>
<dbReference type="InterPro" id="IPR052811">
    <property type="entry name" value="Glucose_resp_signaling"/>
</dbReference>
<feature type="region of interest" description="Disordered" evidence="1">
    <location>
        <begin position="338"/>
        <end position="371"/>
    </location>
</feature>
<dbReference type="PANTHER" id="PTHR47263">
    <property type="entry name" value="ADENYLATE CYCLASE ACTIVATION PROTEIN GIT1"/>
    <property type="match status" value="1"/>
</dbReference>
<dbReference type="InterPro" id="IPR014772">
    <property type="entry name" value="Munc13_dom-2"/>
</dbReference>
<evidence type="ECO:0000313" key="6">
    <source>
        <dbReference type="Proteomes" id="UP001610432"/>
    </source>
</evidence>
<dbReference type="SUPFAM" id="SSF49562">
    <property type="entry name" value="C2 domain (Calcium/lipid-binding domain, CaLB)"/>
    <property type="match status" value="1"/>
</dbReference>
<dbReference type="Proteomes" id="UP001610432">
    <property type="component" value="Unassembled WGS sequence"/>
</dbReference>
<dbReference type="InterPro" id="IPR035892">
    <property type="entry name" value="C2_domain_sf"/>
</dbReference>
<dbReference type="Pfam" id="PF00168">
    <property type="entry name" value="C2"/>
    <property type="match status" value="1"/>
</dbReference>
<feature type="compositionally biased region" description="Basic and acidic residues" evidence="1">
    <location>
        <begin position="355"/>
        <end position="367"/>
    </location>
</feature>
<dbReference type="Gene3D" id="2.60.40.150">
    <property type="entry name" value="C2 domain"/>
    <property type="match status" value="1"/>
</dbReference>
<dbReference type="InterPro" id="IPR000008">
    <property type="entry name" value="C2_dom"/>
</dbReference>
<feature type="domain" description="MHD2" evidence="4">
    <location>
        <begin position="1110"/>
        <end position="1232"/>
    </location>
</feature>
<feature type="domain" description="MHD1" evidence="3">
    <location>
        <begin position="691"/>
        <end position="817"/>
    </location>
</feature>
<evidence type="ECO:0008006" key="7">
    <source>
        <dbReference type="Google" id="ProtNLM"/>
    </source>
</evidence>
<organism evidence="5 6">
    <name type="scientific">Aspergillus lucknowensis</name>
    <dbReference type="NCBI Taxonomy" id="176173"/>
    <lineage>
        <taxon>Eukaryota</taxon>
        <taxon>Fungi</taxon>
        <taxon>Dikarya</taxon>
        <taxon>Ascomycota</taxon>
        <taxon>Pezizomycotina</taxon>
        <taxon>Eurotiomycetes</taxon>
        <taxon>Eurotiomycetidae</taxon>
        <taxon>Eurotiales</taxon>
        <taxon>Aspergillaceae</taxon>
        <taxon>Aspergillus</taxon>
        <taxon>Aspergillus subgen. Nidulantes</taxon>
    </lineage>
</organism>
<accession>A0ABR4LL88</accession>
<dbReference type="RefSeq" id="XP_070883863.1">
    <property type="nucleotide sequence ID" value="XM_071033431.1"/>
</dbReference>
<evidence type="ECO:0000259" key="3">
    <source>
        <dbReference type="PROSITE" id="PS51258"/>
    </source>
</evidence>
<dbReference type="InterPro" id="IPR010439">
    <property type="entry name" value="MUN_dom"/>
</dbReference>
<protein>
    <recommendedName>
        <fullName evidence="7">C2 domain protein</fullName>
    </recommendedName>
</protein>
<sequence>MSTASSQSRGVNRRINSIQNENCHSRNISLSRRRTVSSSIAYSYALRTAYLAHLLHPRARRVQNAPASQQRPKRASPSFQDLMSDFSLIRDSKSSRFPHGFIAELEKRLTGILMGKERRKEYQDALVVRTFAAFLNALKDQSFKKRMEKDRRAEDLVLIFYSNATKELSKGKEPDDDSWRLMVDRHVALFVRLFALILKSNDWARDRPELANRLAVLESKLLSQDQDLVPTTGPSTIEVVAPLSYDVKDMPLVQHVAKVFRLELSQVQADIDNHRGVWTERAALQDLKTYQTHLSLKTGKSLSVDDFEDEEAYESWKKSEGPDLSQMMLAIMQSNPELAKSTPGGALPQFSASAADHHQGDSNHADLSRTSTGRPISYVIDQPVDIGSLSLNNDESEESDTYTFIPPDPRSVYGAILAQALSHDLKDRDLEATQATSEVPSIKLLSKQSTEILNEICLRWRVPSYSRLVLFLDVVRSKFVDNEIDLDTLDSAFTFVKEMPPSDGKKRNSFVSSVLFDRHKWTVHDKLLMRQILSSLHEAILRELYDVMMDCYETKYRKIGPVMYVLDNHIRLDPDYSEDTNDIDRFRSYVQEGLAQKATEKYQSILGQTVPVEPGDWELEHVIQLCDEITKHSEKIRKRYRNNPEIMGVNPHEILVANTYQIFAEDIHQLIVRIIEQEKVRGEDIEILDAFHLYKQLTGVRELFANALPDAAFPFHIEDVLERFVWKWIDLTDQKVMEWVEQALKQDSFTIQSSNSVEAAPEDARHSVSVIDVFRSFNQVIEQITELKWEDEFQYAKFMTALSKSIGRGVARYCEAVEQMFAKEMDRLSPDQEAALNQTTQEKFMQFAKEAWANKEKIEPFQFFPQSLVKLNNVEYALSQLDRLEREVNVDGCAEVINRHSPPQLQKIRKSRTYVFTVKVVEAEDLKACDMNGGSDPYVVLADEYQKRIAKTRIIYNNLNPRWDDTVDITTQGPLNIIATIWDWDAVGDHDYVGRTSIKLDPVHFSDFLPREFWLDLDTQGRLLLRVSMEGERDDIQFYFGKAFRTLKRTERDMTRKITEKLTSYINHCLSRRTLRSLLSRGLSMSTVSNFLNRSRAQQTAVAPSSADVENALTPLFDYFNDNFAIMDKTLTPEAMKMVMARLWKEVLATIESLLVPPLSDKPSHQKPLTMQEVEIVSRWLVLLLNFFHAPDEETGEANGVSIDILKSPKYHEIQSLNFFYFEPTDNLIRTSERMASATISRQQASRNRISAPPHPGLGGAPSVLGVPGGRRAKSVMHSRNLGTMRKAKAEKWREAQADPNDDMILRILRMRPEAAGYLRDRSRQKERLAAAAAADAIVKQSLMAGAGGRMAGTLGRR</sequence>
<evidence type="ECO:0000259" key="2">
    <source>
        <dbReference type="PROSITE" id="PS50004"/>
    </source>
</evidence>
<dbReference type="PROSITE" id="PS51258">
    <property type="entry name" value="MHD1"/>
    <property type="match status" value="1"/>
</dbReference>
<evidence type="ECO:0000256" key="1">
    <source>
        <dbReference type="SAM" id="MobiDB-lite"/>
    </source>
</evidence>
<dbReference type="CDD" id="cd04043">
    <property type="entry name" value="C2_Munc13_fungal"/>
    <property type="match status" value="1"/>
</dbReference>
<evidence type="ECO:0000259" key="4">
    <source>
        <dbReference type="PROSITE" id="PS51259"/>
    </source>
</evidence>
<keyword evidence="6" id="KW-1185">Reference proteome</keyword>
<dbReference type="Pfam" id="PF06292">
    <property type="entry name" value="MUN"/>
    <property type="match status" value="2"/>
</dbReference>
<dbReference type="PANTHER" id="PTHR47263:SF1">
    <property type="entry name" value="C2 DOMAIN PROTEIN (AFU_ORTHOLOGUE AFUA_7G02350)"/>
    <property type="match status" value="1"/>
</dbReference>
<reference evidence="5 6" key="1">
    <citation type="submission" date="2024-07" db="EMBL/GenBank/DDBJ databases">
        <title>Section-level genome sequencing and comparative genomics of Aspergillus sections Usti and Cavernicolus.</title>
        <authorList>
            <consortium name="Lawrence Berkeley National Laboratory"/>
            <person name="Nybo J.L."/>
            <person name="Vesth T.C."/>
            <person name="Theobald S."/>
            <person name="Frisvad J.C."/>
            <person name="Larsen T.O."/>
            <person name="Kjaerboelling I."/>
            <person name="Rothschild-Mancinelli K."/>
            <person name="Lyhne E.K."/>
            <person name="Kogle M.E."/>
            <person name="Barry K."/>
            <person name="Clum A."/>
            <person name="Na H."/>
            <person name="Ledsgaard L."/>
            <person name="Lin J."/>
            <person name="Lipzen A."/>
            <person name="Kuo A."/>
            <person name="Riley R."/>
            <person name="Mondo S."/>
            <person name="Labutti K."/>
            <person name="Haridas S."/>
            <person name="Pangalinan J."/>
            <person name="Salamov A.A."/>
            <person name="Simmons B.A."/>
            <person name="Magnuson J.K."/>
            <person name="Chen J."/>
            <person name="Drula E."/>
            <person name="Henrissat B."/>
            <person name="Wiebenga A."/>
            <person name="Lubbers R.J."/>
            <person name="Gomes A.C."/>
            <person name="Macurrencykelacurrency M.R."/>
            <person name="Stajich J."/>
            <person name="Grigoriev I.V."/>
            <person name="Mortensen U.H."/>
            <person name="De Vries R.P."/>
            <person name="Baker S.E."/>
            <person name="Andersen M.R."/>
        </authorList>
    </citation>
    <scope>NUCLEOTIDE SEQUENCE [LARGE SCALE GENOMIC DNA]</scope>
    <source>
        <strain evidence="5 6">CBS 449.75</strain>
    </source>
</reference>
<gene>
    <name evidence="5" type="ORF">BJX67DRAFT_383302</name>
</gene>
<dbReference type="InterPro" id="IPR014770">
    <property type="entry name" value="Munc13_1"/>
</dbReference>
<dbReference type="GeneID" id="98148503"/>
<dbReference type="SMART" id="SM00239">
    <property type="entry name" value="C2"/>
    <property type="match status" value="1"/>
</dbReference>
<dbReference type="Gene3D" id="1.10.357.50">
    <property type="match status" value="1"/>
</dbReference>